<dbReference type="HOGENOM" id="CLU_1507220_0_0_1"/>
<dbReference type="GO" id="GO:0017148">
    <property type="term" value="P:negative regulation of translation"/>
    <property type="evidence" value="ECO:0007669"/>
    <property type="project" value="UniProtKB-KW"/>
</dbReference>
<dbReference type="Gramene" id="KQL00386">
    <property type="protein sequence ID" value="KQL00386"/>
    <property type="gene ID" value="SETIT_015631mg"/>
</dbReference>
<keyword evidence="4" id="KW-1185">Reference proteome</keyword>
<keyword evidence="1" id="KW-0378">Hydrolase</keyword>
<dbReference type="eggNOG" id="ENOG502R43C">
    <property type="taxonomic scope" value="Eukaryota"/>
</dbReference>
<organism evidence="3 4">
    <name type="scientific">Setaria italica</name>
    <name type="common">Foxtail millet</name>
    <name type="synonym">Panicum italicum</name>
    <dbReference type="NCBI Taxonomy" id="4555"/>
    <lineage>
        <taxon>Eukaryota</taxon>
        <taxon>Viridiplantae</taxon>
        <taxon>Streptophyta</taxon>
        <taxon>Embryophyta</taxon>
        <taxon>Tracheophyta</taxon>
        <taxon>Spermatophyta</taxon>
        <taxon>Magnoliopsida</taxon>
        <taxon>Liliopsida</taxon>
        <taxon>Poales</taxon>
        <taxon>Poaceae</taxon>
        <taxon>PACMAD clade</taxon>
        <taxon>Panicoideae</taxon>
        <taxon>Panicodae</taxon>
        <taxon>Paniceae</taxon>
        <taxon>Cenchrinae</taxon>
        <taxon>Setaria</taxon>
    </lineage>
</organism>
<dbReference type="Gene3D" id="3.40.420.10">
    <property type="entry name" value="Ricin (A subunit), domain 1"/>
    <property type="match status" value="1"/>
</dbReference>
<dbReference type="Proteomes" id="UP000004995">
    <property type="component" value="Unassembled WGS sequence"/>
</dbReference>
<dbReference type="GO" id="GO:0030598">
    <property type="term" value="F:rRNA N-glycosylase activity"/>
    <property type="evidence" value="ECO:0007669"/>
    <property type="project" value="UniProtKB-EC"/>
</dbReference>
<dbReference type="InParanoid" id="K3YMZ7"/>
<dbReference type="InterPro" id="IPR036041">
    <property type="entry name" value="Ribosome-inact_prot_sf"/>
</dbReference>
<feature type="signal peptide" evidence="2">
    <location>
        <begin position="1"/>
        <end position="23"/>
    </location>
</feature>
<dbReference type="InterPro" id="IPR016138">
    <property type="entry name" value="Ribosome_inactivat_prot_sub1"/>
</dbReference>
<dbReference type="EC" id="3.2.2.22" evidence="1"/>
<protein>
    <recommendedName>
        <fullName evidence="1">rRNA N-glycosylase</fullName>
        <ecNumber evidence="1">3.2.2.22</ecNumber>
    </recommendedName>
</protein>
<reference evidence="3" key="2">
    <citation type="submission" date="2018-08" db="UniProtKB">
        <authorList>
            <consortium name="EnsemblPlants"/>
        </authorList>
    </citation>
    <scope>IDENTIFICATION</scope>
    <source>
        <strain evidence="3">Yugu1</strain>
    </source>
</reference>
<dbReference type="SUPFAM" id="SSF56371">
    <property type="entry name" value="Ribosome inactivating proteins (RIP)"/>
    <property type="match status" value="1"/>
</dbReference>
<evidence type="ECO:0000256" key="2">
    <source>
        <dbReference type="SAM" id="SignalP"/>
    </source>
</evidence>
<feature type="chain" id="PRO_5010126964" description="rRNA N-glycosylase" evidence="2">
    <location>
        <begin position="24"/>
        <end position="179"/>
    </location>
</feature>
<dbReference type="InterPro" id="IPR001574">
    <property type="entry name" value="Ribosome_inactivat_prot"/>
</dbReference>
<dbReference type="EnsemblPlants" id="KQL00386">
    <property type="protein sequence ID" value="KQL00386"/>
    <property type="gene ID" value="SETIT_015631mg"/>
</dbReference>
<keyword evidence="1" id="KW-0800">Toxin</keyword>
<evidence type="ECO:0000256" key="1">
    <source>
        <dbReference type="RuleBase" id="RU004915"/>
    </source>
</evidence>
<proteinExistence type="inferred from homology"/>
<dbReference type="EMBL" id="AGNK02003501">
    <property type="status" value="NOT_ANNOTATED_CDS"/>
    <property type="molecule type" value="Genomic_DNA"/>
</dbReference>
<evidence type="ECO:0000313" key="4">
    <source>
        <dbReference type="Proteomes" id="UP000004995"/>
    </source>
</evidence>
<comment type="catalytic activity">
    <reaction evidence="1">
        <text>Endohydrolysis of the N-glycosidic bond at one specific adenosine on the 28S rRNA.</text>
        <dbReference type="EC" id="3.2.2.22"/>
    </reaction>
</comment>
<comment type="similarity">
    <text evidence="1">Belongs to the ribosome-inactivating protein family.</text>
</comment>
<keyword evidence="2" id="KW-0732">Signal</keyword>
<keyword evidence="1" id="KW-0652">Protein synthesis inhibitor</keyword>
<dbReference type="AlphaFoldDB" id="K3YMZ7"/>
<accession>K3YMZ7</accession>
<evidence type="ECO:0000313" key="3">
    <source>
        <dbReference type="EnsemblPlants" id="KQL00386"/>
    </source>
</evidence>
<dbReference type="GO" id="GO:0006952">
    <property type="term" value="P:defense response"/>
    <property type="evidence" value="ECO:0007669"/>
    <property type="project" value="UniProtKB-KW"/>
</dbReference>
<name>K3YMZ7_SETIT</name>
<sequence length="179" mass="20502">MPPVYIFLVLACCFQCFAPCYQAAPPIHHIHFDLKTETFNQLYSKLRHLLERTSTPPYVPKEVRGKVVLGQQPIDDLYLLSFRNATNYWYKFGGGFTCLPGAIVLPIRENYGEVIKGGHKNLWQVPLGNQSAVLATKQLARFKVIRDRFWGKNWEKETTISPTEAKYVVDRGSLSKLLI</sequence>
<keyword evidence="1" id="KW-0611">Plant defense</keyword>
<reference evidence="4" key="1">
    <citation type="journal article" date="2012" name="Nat. Biotechnol.">
        <title>Reference genome sequence of the model plant Setaria.</title>
        <authorList>
            <person name="Bennetzen J.L."/>
            <person name="Schmutz J."/>
            <person name="Wang H."/>
            <person name="Percifield R."/>
            <person name="Hawkins J."/>
            <person name="Pontaroli A.C."/>
            <person name="Estep M."/>
            <person name="Feng L."/>
            <person name="Vaughn J.N."/>
            <person name="Grimwood J."/>
            <person name="Jenkins J."/>
            <person name="Barry K."/>
            <person name="Lindquist E."/>
            <person name="Hellsten U."/>
            <person name="Deshpande S."/>
            <person name="Wang X."/>
            <person name="Wu X."/>
            <person name="Mitros T."/>
            <person name="Triplett J."/>
            <person name="Yang X."/>
            <person name="Ye C.Y."/>
            <person name="Mauro-Herrera M."/>
            <person name="Wang L."/>
            <person name="Li P."/>
            <person name="Sharma M."/>
            <person name="Sharma R."/>
            <person name="Ronald P.C."/>
            <person name="Panaud O."/>
            <person name="Kellogg E.A."/>
            <person name="Brutnell T.P."/>
            <person name="Doust A.N."/>
            <person name="Tuskan G.A."/>
            <person name="Rokhsar D."/>
            <person name="Devos K.M."/>
        </authorList>
    </citation>
    <scope>NUCLEOTIDE SEQUENCE [LARGE SCALE GENOMIC DNA]</scope>
    <source>
        <strain evidence="4">cv. Yugu1</strain>
    </source>
</reference>
<dbReference type="GO" id="GO:0090729">
    <property type="term" value="F:toxin activity"/>
    <property type="evidence" value="ECO:0007669"/>
    <property type="project" value="UniProtKB-KW"/>
</dbReference>
<dbReference type="Pfam" id="PF00161">
    <property type="entry name" value="RIP"/>
    <property type="match status" value="1"/>
</dbReference>